<gene>
    <name evidence="10" type="ORF">SELMODRAFT_444235</name>
</gene>
<feature type="compositionally biased region" description="Basic residues" evidence="8">
    <location>
        <begin position="444"/>
        <end position="458"/>
    </location>
</feature>
<evidence type="ECO:0000256" key="1">
    <source>
        <dbReference type="ARBA" id="ARBA00004123"/>
    </source>
</evidence>
<keyword evidence="4" id="KW-0862">Zinc</keyword>
<dbReference type="GO" id="GO:0003712">
    <property type="term" value="F:transcription coregulator activity"/>
    <property type="evidence" value="ECO:0000318"/>
    <property type="project" value="GO_Central"/>
</dbReference>
<dbReference type="FunFam" id="4.10.1060.10:FF:000017">
    <property type="entry name" value="FUS RNA-binding protein"/>
    <property type="match status" value="1"/>
</dbReference>
<dbReference type="InterPro" id="IPR001876">
    <property type="entry name" value="Znf_RanBP2"/>
</dbReference>
<dbReference type="HOGENOM" id="CLU_552533_0_0_1"/>
<evidence type="ECO:0000256" key="8">
    <source>
        <dbReference type="SAM" id="MobiDB-lite"/>
    </source>
</evidence>
<dbReference type="eggNOG" id="ENOG502QS08">
    <property type="taxonomic scope" value="Eukaryota"/>
</dbReference>
<evidence type="ECO:0000256" key="6">
    <source>
        <dbReference type="ARBA" id="ARBA00023242"/>
    </source>
</evidence>
<dbReference type="GO" id="GO:0003723">
    <property type="term" value="F:RNA binding"/>
    <property type="evidence" value="ECO:0000318"/>
    <property type="project" value="GO_Central"/>
</dbReference>
<dbReference type="PROSITE" id="PS50199">
    <property type="entry name" value="ZF_RANBP2_2"/>
    <property type="match status" value="1"/>
</dbReference>
<sequence>MGDRHGGYDLRRAPPHERLDKRDGRIGGFRNHSEWDRGERSNGRERDLERGGGDRDKEPRRGLSSLIVKGGSSSAEIGHGFQGSMPHHHARNGLPHYEPREERVRSSGFGDAVYISNLPDDAREGSVAMLLGEGAGVKIDHRSRLPMIKIYENKDTGSKEAEVVVENMHAVDAVIKHFHGYSFRGRKLHVSAGLHRGQAASPVSRHRRSDHYVEHDGFRGGGGGGGGGGRTSPRGYRDSRARGRPVDLPPFDRPGGHRSPPYRRELDGPPRNNPNIVPREGDWICSEPTCGNLNFARRSNCNSCQRPRHPFAMEPPPPRGFHDALPPPSVLGPPPMSRGMIDLGPPPQVWDRMMPRGFHDRMPPMDARFMEQHPPERGGFRERDVGIHDMNGGGGGGGHGGHHRDRRPPSPGESRMDREFDDRYSRRPHSRPRWEADLKVRDRGIHKRQSSPRGGRKV</sequence>
<evidence type="ECO:0000256" key="4">
    <source>
        <dbReference type="ARBA" id="ARBA00022833"/>
    </source>
</evidence>
<comment type="subcellular location">
    <subcellularLocation>
        <location evidence="1">Nucleus</location>
    </subcellularLocation>
</comment>
<dbReference type="InterPro" id="IPR036443">
    <property type="entry name" value="Znf_RanBP2_sf"/>
</dbReference>
<dbReference type="InterPro" id="IPR034870">
    <property type="entry name" value="TET_fam"/>
</dbReference>
<dbReference type="SUPFAM" id="SSF54928">
    <property type="entry name" value="RNA-binding domain, RBD"/>
    <property type="match status" value="1"/>
</dbReference>
<feature type="compositionally biased region" description="Basic and acidic residues" evidence="8">
    <location>
        <begin position="372"/>
        <end position="387"/>
    </location>
</feature>
<feature type="compositionally biased region" description="Basic and acidic residues" evidence="8">
    <location>
        <begin position="1"/>
        <end position="61"/>
    </location>
</feature>
<dbReference type="SUPFAM" id="SSF90209">
    <property type="entry name" value="Ran binding protein zinc finger-like"/>
    <property type="match status" value="1"/>
</dbReference>
<dbReference type="OrthoDB" id="1878647at2759"/>
<dbReference type="Pfam" id="PF00641">
    <property type="entry name" value="Zn_ribbon_RanBP"/>
    <property type="match status" value="1"/>
</dbReference>
<keyword evidence="11" id="KW-1185">Reference proteome</keyword>
<evidence type="ECO:0000256" key="7">
    <source>
        <dbReference type="PROSITE-ProRule" id="PRU00322"/>
    </source>
</evidence>
<dbReference type="Gene3D" id="4.10.1060.10">
    <property type="entry name" value="Zinc finger, RanBP2-type"/>
    <property type="match status" value="1"/>
</dbReference>
<feature type="region of interest" description="Disordered" evidence="8">
    <location>
        <begin position="1"/>
        <end position="95"/>
    </location>
</feature>
<dbReference type="GO" id="GO:0005634">
    <property type="term" value="C:nucleus"/>
    <property type="evidence" value="ECO:0000318"/>
    <property type="project" value="GO_Central"/>
</dbReference>
<name>D8S835_SELML</name>
<dbReference type="Gene3D" id="3.30.70.330">
    <property type="match status" value="1"/>
</dbReference>
<dbReference type="GO" id="GO:0008270">
    <property type="term" value="F:zinc ion binding"/>
    <property type="evidence" value="ECO:0007669"/>
    <property type="project" value="UniProtKB-KW"/>
</dbReference>
<dbReference type="EMBL" id="GL377606">
    <property type="protein sequence ID" value="EFJ19352.1"/>
    <property type="molecule type" value="Genomic_DNA"/>
</dbReference>
<accession>D8S835</accession>
<evidence type="ECO:0000313" key="10">
    <source>
        <dbReference type="EMBL" id="EFJ19352.1"/>
    </source>
</evidence>
<protein>
    <recommendedName>
        <fullName evidence="9">RanBP2-type domain-containing protein</fullName>
    </recommendedName>
</protein>
<organism evidence="11">
    <name type="scientific">Selaginella moellendorffii</name>
    <name type="common">Spikemoss</name>
    <dbReference type="NCBI Taxonomy" id="88036"/>
    <lineage>
        <taxon>Eukaryota</taxon>
        <taxon>Viridiplantae</taxon>
        <taxon>Streptophyta</taxon>
        <taxon>Embryophyta</taxon>
        <taxon>Tracheophyta</taxon>
        <taxon>Lycopodiopsida</taxon>
        <taxon>Selaginellales</taxon>
        <taxon>Selaginellaceae</taxon>
        <taxon>Selaginella</taxon>
    </lineage>
</organism>
<evidence type="ECO:0000256" key="2">
    <source>
        <dbReference type="ARBA" id="ARBA00022723"/>
    </source>
</evidence>
<keyword evidence="3 7" id="KW-0863">Zinc-finger</keyword>
<reference evidence="10 11" key="1">
    <citation type="journal article" date="2011" name="Science">
        <title>The Selaginella genome identifies genetic changes associated with the evolution of vascular plants.</title>
        <authorList>
            <person name="Banks J.A."/>
            <person name="Nishiyama T."/>
            <person name="Hasebe M."/>
            <person name="Bowman J.L."/>
            <person name="Gribskov M."/>
            <person name="dePamphilis C."/>
            <person name="Albert V.A."/>
            <person name="Aono N."/>
            <person name="Aoyama T."/>
            <person name="Ambrose B.A."/>
            <person name="Ashton N.W."/>
            <person name="Axtell M.J."/>
            <person name="Barker E."/>
            <person name="Barker M.S."/>
            <person name="Bennetzen J.L."/>
            <person name="Bonawitz N.D."/>
            <person name="Chapple C."/>
            <person name="Cheng C."/>
            <person name="Correa L.G."/>
            <person name="Dacre M."/>
            <person name="DeBarry J."/>
            <person name="Dreyer I."/>
            <person name="Elias M."/>
            <person name="Engstrom E.M."/>
            <person name="Estelle M."/>
            <person name="Feng L."/>
            <person name="Finet C."/>
            <person name="Floyd S.K."/>
            <person name="Frommer W.B."/>
            <person name="Fujita T."/>
            <person name="Gramzow L."/>
            <person name="Gutensohn M."/>
            <person name="Harholt J."/>
            <person name="Hattori M."/>
            <person name="Heyl A."/>
            <person name="Hirai T."/>
            <person name="Hiwatashi Y."/>
            <person name="Ishikawa M."/>
            <person name="Iwata M."/>
            <person name="Karol K.G."/>
            <person name="Koehler B."/>
            <person name="Kolukisaoglu U."/>
            <person name="Kubo M."/>
            <person name="Kurata T."/>
            <person name="Lalonde S."/>
            <person name="Li K."/>
            <person name="Li Y."/>
            <person name="Litt A."/>
            <person name="Lyons E."/>
            <person name="Manning G."/>
            <person name="Maruyama T."/>
            <person name="Michael T.P."/>
            <person name="Mikami K."/>
            <person name="Miyazaki S."/>
            <person name="Morinaga S."/>
            <person name="Murata T."/>
            <person name="Mueller-Roeber B."/>
            <person name="Nelson D.R."/>
            <person name="Obara M."/>
            <person name="Oguri Y."/>
            <person name="Olmstead R.G."/>
            <person name="Onodera N."/>
            <person name="Petersen B.L."/>
            <person name="Pils B."/>
            <person name="Prigge M."/>
            <person name="Rensing S.A."/>
            <person name="Riano-Pachon D.M."/>
            <person name="Roberts A.W."/>
            <person name="Sato Y."/>
            <person name="Scheller H.V."/>
            <person name="Schulz B."/>
            <person name="Schulz C."/>
            <person name="Shakirov E.V."/>
            <person name="Shibagaki N."/>
            <person name="Shinohara N."/>
            <person name="Shippen D.E."/>
            <person name="Soerensen I."/>
            <person name="Sotooka R."/>
            <person name="Sugimoto N."/>
            <person name="Sugita M."/>
            <person name="Sumikawa N."/>
            <person name="Tanurdzic M."/>
            <person name="Theissen G."/>
            <person name="Ulvskov P."/>
            <person name="Wakazuki S."/>
            <person name="Weng J.K."/>
            <person name="Willats W.W."/>
            <person name="Wipf D."/>
            <person name="Wolf P.G."/>
            <person name="Yang L."/>
            <person name="Zimmer A.D."/>
            <person name="Zhu Q."/>
            <person name="Mitros T."/>
            <person name="Hellsten U."/>
            <person name="Loque D."/>
            <person name="Otillar R."/>
            <person name="Salamov A."/>
            <person name="Schmutz J."/>
            <person name="Shapiro H."/>
            <person name="Lindquist E."/>
            <person name="Lucas S."/>
            <person name="Rokhsar D."/>
            <person name="Grigoriev I.V."/>
        </authorList>
    </citation>
    <scope>NUCLEOTIDE SEQUENCE [LARGE SCALE GENOMIC DNA]</scope>
</reference>
<dbReference type="SMART" id="SM00547">
    <property type="entry name" value="ZnF_RBZ"/>
    <property type="match status" value="1"/>
</dbReference>
<dbReference type="KEGG" id="smo:SELMODRAFT_444235"/>
<dbReference type="PANTHER" id="PTHR23238">
    <property type="entry name" value="RNA BINDING PROTEIN"/>
    <property type="match status" value="1"/>
</dbReference>
<keyword evidence="6" id="KW-0539">Nucleus</keyword>
<dbReference type="AlphaFoldDB" id="D8S835"/>
<feature type="compositionally biased region" description="Gly residues" evidence="8">
    <location>
        <begin position="219"/>
        <end position="230"/>
    </location>
</feature>
<dbReference type="GO" id="GO:0006355">
    <property type="term" value="P:regulation of DNA-templated transcription"/>
    <property type="evidence" value="ECO:0007669"/>
    <property type="project" value="InterPro"/>
</dbReference>
<evidence type="ECO:0000313" key="11">
    <source>
        <dbReference type="Proteomes" id="UP000001514"/>
    </source>
</evidence>
<dbReference type="InterPro" id="IPR035979">
    <property type="entry name" value="RBD_domain_sf"/>
</dbReference>
<dbReference type="Proteomes" id="UP000001514">
    <property type="component" value="Unassembled WGS sequence"/>
</dbReference>
<keyword evidence="5" id="KW-0694">RNA-binding</keyword>
<dbReference type="Gramene" id="EFJ19352">
    <property type="protein sequence ID" value="EFJ19352"/>
    <property type="gene ID" value="SELMODRAFT_444235"/>
</dbReference>
<dbReference type="STRING" id="88036.D8S835"/>
<feature type="compositionally biased region" description="Basic and acidic residues" evidence="8">
    <location>
        <begin position="432"/>
        <end position="443"/>
    </location>
</feature>
<evidence type="ECO:0000256" key="5">
    <source>
        <dbReference type="ARBA" id="ARBA00022884"/>
    </source>
</evidence>
<evidence type="ECO:0000256" key="3">
    <source>
        <dbReference type="ARBA" id="ARBA00022771"/>
    </source>
</evidence>
<feature type="compositionally biased region" description="Basic and acidic residues" evidence="8">
    <location>
        <begin position="414"/>
        <end position="425"/>
    </location>
</feature>
<dbReference type="PROSITE" id="PS01358">
    <property type="entry name" value="ZF_RANBP2_1"/>
    <property type="match status" value="1"/>
</dbReference>
<feature type="region of interest" description="Disordered" evidence="8">
    <location>
        <begin position="194"/>
        <end position="275"/>
    </location>
</feature>
<feature type="region of interest" description="Disordered" evidence="8">
    <location>
        <begin position="372"/>
        <end position="458"/>
    </location>
</feature>
<dbReference type="InterPro" id="IPR012677">
    <property type="entry name" value="Nucleotide-bd_a/b_plait_sf"/>
</dbReference>
<feature type="compositionally biased region" description="Basic and acidic residues" evidence="8">
    <location>
        <begin position="235"/>
        <end position="245"/>
    </location>
</feature>
<dbReference type="InParanoid" id="D8S835"/>
<keyword evidence="2" id="KW-0479">Metal-binding</keyword>
<feature type="domain" description="RanBP2-type" evidence="9">
    <location>
        <begin position="279"/>
        <end position="310"/>
    </location>
</feature>
<evidence type="ECO:0000259" key="9">
    <source>
        <dbReference type="PROSITE" id="PS50199"/>
    </source>
</evidence>
<proteinExistence type="predicted"/>